<dbReference type="EMBL" id="CM037015">
    <property type="protein sequence ID" value="KAH7682595.1"/>
    <property type="molecule type" value="Genomic_DNA"/>
</dbReference>
<organism evidence="1 2">
    <name type="scientific">Dioscorea alata</name>
    <name type="common">Purple yam</name>
    <dbReference type="NCBI Taxonomy" id="55571"/>
    <lineage>
        <taxon>Eukaryota</taxon>
        <taxon>Viridiplantae</taxon>
        <taxon>Streptophyta</taxon>
        <taxon>Embryophyta</taxon>
        <taxon>Tracheophyta</taxon>
        <taxon>Spermatophyta</taxon>
        <taxon>Magnoliopsida</taxon>
        <taxon>Liliopsida</taxon>
        <taxon>Dioscoreales</taxon>
        <taxon>Dioscoreaceae</taxon>
        <taxon>Dioscorea</taxon>
    </lineage>
</organism>
<dbReference type="EC" id="3.4.21.89" evidence="1"/>
<proteinExistence type="predicted"/>
<keyword evidence="2" id="KW-1185">Reference proteome</keyword>
<name>A0ACB7W5B1_DIOAL</name>
<gene>
    <name evidence="1" type="ORF">IHE45_05G132000</name>
</gene>
<protein>
    <submittedName>
        <fullName evidence="1">Signal peptidase complex subunit 3 protein</fullName>
        <ecNumber evidence="1">3.4.21.89</ecNumber>
    </submittedName>
</protein>
<sequence>MHTSVQRLNTLVTFAAVLLAVLCGVASFFDGFNTHSVHGTVEVVKIRKFRKQLNGNEEVTMNLNISLDMQSTFTWNTKQISIWDHIIPDKEHAKFQTQVPSKYPLTDQGSNLKGKKIDLVLHWHIMPKSGKMIQDKLPLSHFYLPEAYL</sequence>
<comment type="caution">
    <text evidence="1">The sequence shown here is derived from an EMBL/GenBank/DDBJ whole genome shotgun (WGS) entry which is preliminary data.</text>
</comment>
<keyword evidence="1" id="KW-0378">Hydrolase</keyword>
<evidence type="ECO:0000313" key="1">
    <source>
        <dbReference type="EMBL" id="KAH7682595.1"/>
    </source>
</evidence>
<dbReference type="Proteomes" id="UP000827976">
    <property type="component" value="Chromosome 5"/>
</dbReference>
<evidence type="ECO:0000313" key="2">
    <source>
        <dbReference type="Proteomes" id="UP000827976"/>
    </source>
</evidence>
<reference evidence="2" key="1">
    <citation type="journal article" date="2022" name="Nat. Commun.">
        <title>Chromosome evolution and the genetic basis of agronomically important traits in greater yam.</title>
        <authorList>
            <person name="Bredeson J.V."/>
            <person name="Lyons J.B."/>
            <person name="Oniyinde I.O."/>
            <person name="Okereke N.R."/>
            <person name="Kolade O."/>
            <person name="Nnabue I."/>
            <person name="Nwadili C.O."/>
            <person name="Hribova E."/>
            <person name="Parker M."/>
            <person name="Nwogha J."/>
            <person name="Shu S."/>
            <person name="Carlson J."/>
            <person name="Kariba R."/>
            <person name="Muthemba S."/>
            <person name="Knop K."/>
            <person name="Barton G.J."/>
            <person name="Sherwood A.V."/>
            <person name="Lopez-Montes A."/>
            <person name="Asiedu R."/>
            <person name="Jamnadass R."/>
            <person name="Muchugi A."/>
            <person name="Goodstein D."/>
            <person name="Egesi C.N."/>
            <person name="Featherston J."/>
            <person name="Asfaw A."/>
            <person name="Simpson G.G."/>
            <person name="Dolezel J."/>
            <person name="Hendre P.S."/>
            <person name="Van Deynze A."/>
            <person name="Kumar P.L."/>
            <person name="Obidiegwu J.E."/>
            <person name="Bhattacharjee R."/>
            <person name="Rokhsar D.S."/>
        </authorList>
    </citation>
    <scope>NUCLEOTIDE SEQUENCE [LARGE SCALE GENOMIC DNA]</scope>
    <source>
        <strain evidence="2">cv. TDa95/00328</strain>
    </source>
</reference>
<accession>A0ACB7W5B1</accession>